<reference evidence="2 3" key="1">
    <citation type="submission" date="2020-08" db="EMBL/GenBank/DDBJ databases">
        <title>Genome public.</title>
        <authorList>
            <person name="Liu C."/>
            <person name="Sun Q."/>
        </authorList>
    </citation>
    <scope>NUCLEOTIDE SEQUENCE [LARGE SCALE GENOMIC DNA]</scope>
    <source>
        <strain evidence="2 3">BX1</strain>
    </source>
</reference>
<dbReference type="EMBL" id="JACRTB010000013">
    <property type="protein sequence ID" value="MBC8576671.1"/>
    <property type="molecule type" value="Genomic_DNA"/>
</dbReference>
<dbReference type="Proteomes" id="UP000658131">
    <property type="component" value="Unassembled WGS sequence"/>
</dbReference>
<keyword evidence="3" id="KW-1185">Reference proteome</keyword>
<gene>
    <name evidence="2" type="ORF">H8717_09680</name>
</gene>
<proteinExistence type="predicted"/>
<evidence type="ECO:0000313" key="3">
    <source>
        <dbReference type="Proteomes" id="UP000658131"/>
    </source>
</evidence>
<evidence type="ECO:0000256" key="1">
    <source>
        <dbReference type="SAM" id="Phobius"/>
    </source>
</evidence>
<feature type="transmembrane region" description="Helical" evidence="1">
    <location>
        <begin position="7"/>
        <end position="27"/>
    </location>
</feature>
<evidence type="ECO:0000313" key="2">
    <source>
        <dbReference type="EMBL" id="MBC8576671.1"/>
    </source>
</evidence>
<keyword evidence="1" id="KW-0472">Membrane</keyword>
<keyword evidence="1" id="KW-0812">Transmembrane</keyword>
<dbReference type="RefSeq" id="WP_262400175.1">
    <property type="nucleotide sequence ID" value="NZ_JACRTB010000013.1"/>
</dbReference>
<feature type="transmembrane region" description="Helical" evidence="1">
    <location>
        <begin position="33"/>
        <end position="57"/>
    </location>
</feature>
<accession>A0ABR7NJU1</accession>
<protein>
    <submittedName>
        <fullName evidence="2">Uncharacterized protein</fullName>
    </submittedName>
</protein>
<name>A0ABR7NJU1_9FIRM</name>
<comment type="caution">
    <text evidence="2">The sequence shown here is derived from an EMBL/GenBank/DDBJ whole genome shotgun (WGS) entry which is preliminary data.</text>
</comment>
<keyword evidence="1" id="KW-1133">Transmembrane helix</keyword>
<sequence>MKEKKKIGLIEKVFIGIYIFGIITTIISEPKQIAFTIIINAISLFFLYGIIKIALILSGKIKRAQIKNEMLLEEEIREELRKEKDAK</sequence>
<organism evidence="2 3">
    <name type="scientific">Yanshouia hominis</name>
    <dbReference type="NCBI Taxonomy" id="2763673"/>
    <lineage>
        <taxon>Bacteria</taxon>
        <taxon>Bacillati</taxon>
        <taxon>Bacillota</taxon>
        <taxon>Clostridia</taxon>
        <taxon>Eubacteriales</taxon>
        <taxon>Oscillospiraceae</taxon>
        <taxon>Yanshouia</taxon>
    </lineage>
</organism>